<keyword evidence="2" id="KW-1185">Reference proteome</keyword>
<accession>E2APQ1</accession>
<dbReference type="AlphaFoldDB" id="E2APQ1"/>
<evidence type="ECO:0000313" key="1">
    <source>
        <dbReference type="EMBL" id="EFN64602.1"/>
    </source>
</evidence>
<sequence>MVPSLDLGVCVGDTLGAPYGIKRKRMCIVETLTLAANDADLRSWSKVLLRDCGGLVPSIGTIERSVRVRARRMRCSPTIRKICVGGIVRLFSWKRGKCDNDP</sequence>
<gene>
    <name evidence="1" type="ORF">EAG_13111</name>
</gene>
<name>E2APQ1_CAMFO</name>
<dbReference type="Proteomes" id="UP000000311">
    <property type="component" value="Unassembled WGS sequence"/>
</dbReference>
<proteinExistence type="predicted"/>
<organism evidence="2">
    <name type="scientific">Camponotus floridanus</name>
    <name type="common">Florida carpenter ant</name>
    <dbReference type="NCBI Taxonomy" id="104421"/>
    <lineage>
        <taxon>Eukaryota</taxon>
        <taxon>Metazoa</taxon>
        <taxon>Ecdysozoa</taxon>
        <taxon>Arthropoda</taxon>
        <taxon>Hexapoda</taxon>
        <taxon>Insecta</taxon>
        <taxon>Pterygota</taxon>
        <taxon>Neoptera</taxon>
        <taxon>Endopterygota</taxon>
        <taxon>Hymenoptera</taxon>
        <taxon>Apocrita</taxon>
        <taxon>Aculeata</taxon>
        <taxon>Formicoidea</taxon>
        <taxon>Formicidae</taxon>
        <taxon>Formicinae</taxon>
        <taxon>Camponotus</taxon>
    </lineage>
</organism>
<reference evidence="1 2" key="1">
    <citation type="journal article" date="2010" name="Science">
        <title>Genomic comparison of the ants Camponotus floridanus and Harpegnathos saltator.</title>
        <authorList>
            <person name="Bonasio R."/>
            <person name="Zhang G."/>
            <person name="Ye C."/>
            <person name="Mutti N.S."/>
            <person name="Fang X."/>
            <person name="Qin N."/>
            <person name="Donahue G."/>
            <person name="Yang P."/>
            <person name="Li Q."/>
            <person name="Li C."/>
            <person name="Zhang P."/>
            <person name="Huang Z."/>
            <person name="Berger S.L."/>
            <person name="Reinberg D."/>
            <person name="Wang J."/>
            <person name="Liebig J."/>
        </authorList>
    </citation>
    <scope>NUCLEOTIDE SEQUENCE [LARGE SCALE GENOMIC DNA]</scope>
    <source>
        <strain evidence="2">C129</strain>
    </source>
</reference>
<evidence type="ECO:0000313" key="2">
    <source>
        <dbReference type="Proteomes" id="UP000000311"/>
    </source>
</evidence>
<dbReference type="EMBL" id="GL441572">
    <property type="protein sequence ID" value="EFN64602.1"/>
    <property type="molecule type" value="Genomic_DNA"/>
</dbReference>
<dbReference type="InParanoid" id="E2APQ1"/>
<protein>
    <submittedName>
        <fullName evidence="1">Uncharacterized protein</fullName>
    </submittedName>
</protein>